<reference evidence="1" key="1">
    <citation type="submission" date="2020-06" db="EMBL/GenBank/DDBJ databases">
        <title>Characterization of fructooligosaccharide metabolism and fructooligosaccharide-degrading enzymes in human commensal butyrate producers.</title>
        <authorList>
            <person name="Tanno H."/>
            <person name="Fujii T."/>
            <person name="Hirano K."/>
            <person name="Maeno S."/>
            <person name="Tonozuka T."/>
            <person name="Sakamoto M."/>
            <person name="Ohkuma M."/>
            <person name="Tochio T."/>
            <person name="Endo A."/>
        </authorList>
    </citation>
    <scope>NUCLEOTIDE SEQUENCE</scope>
    <source>
        <strain evidence="1">JCM 31265</strain>
    </source>
</reference>
<dbReference type="EMBL" id="BLYL01000017">
    <property type="protein sequence ID" value="GFO95379.1"/>
    <property type="molecule type" value="Genomic_DNA"/>
</dbReference>
<dbReference type="AlphaFoldDB" id="A0AAI9K436"/>
<proteinExistence type="predicted"/>
<comment type="caution">
    <text evidence="1">The sequence shown here is derived from an EMBL/GenBank/DDBJ whole genome shotgun (WGS) entry which is preliminary data.</text>
</comment>
<name>A0AAI9K436_9FIRM</name>
<gene>
    <name evidence="1" type="ORF">COEU31_24250</name>
</gene>
<organism evidence="1 2">
    <name type="scientific">Coprococcus eutactus</name>
    <dbReference type="NCBI Taxonomy" id="33043"/>
    <lineage>
        <taxon>Bacteria</taxon>
        <taxon>Bacillati</taxon>
        <taxon>Bacillota</taxon>
        <taxon>Clostridia</taxon>
        <taxon>Lachnospirales</taxon>
        <taxon>Lachnospiraceae</taxon>
        <taxon>Coprococcus</taxon>
    </lineage>
</organism>
<accession>A0AAI9K436</accession>
<dbReference type="Proteomes" id="UP000660047">
    <property type="component" value="Unassembled WGS sequence"/>
</dbReference>
<evidence type="ECO:0000313" key="2">
    <source>
        <dbReference type="Proteomes" id="UP000660047"/>
    </source>
</evidence>
<evidence type="ECO:0000313" key="1">
    <source>
        <dbReference type="EMBL" id="GFO95379.1"/>
    </source>
</evidence>
<sequence length="75" mass="8338">MLILNKGKYSAVQDKNSGFDMLACKNQVFLSCGDSNRVTAPYNEQNSCAAAKEHGNRAVLRMYGRLNTLKYTEGM</sequence>
<protein>
    <submittedName>
        <fullName evidence="1">Uncharacterized protein</fullName>
    </submittedName>
</protein>